<evidence type="ECO:0000313" key="3">
    <source>
        <dbReference type="EMBL" id="KAK3766164.1"/>
    </source>
</evidence>
<reference evidence="3" key="1">
    <citation type="journal article" date="2023" name="G3 (Bethesda)">
        <title>A reference genome for the long-term kleptoplast-retaining sea slug Elysia crispata morphotype clarki.</title>
        <authorList>
            <person name="Eastman K.E."/>
            <person name="Pendleton A.L."/>
            <person name="Shaikh M.A."/>
            <person name="Suttiyut T."/>
            <person name="Ogas R."/>
            <person name="Tomko P."/>
            <person name="Gavelis G."/>
            <person name="Widhalm J.R."/>
            <person name="Wisecaver J.H."/>
        </authorList>
    </citation>
    <scope>NUCLEOTIDE SEQUENCE</scope>
    <source>
        <strain evidence="3">ECLA1</strain>
    </source>
</reference>
<dbReference type="Gene3D" id="1.10.340.70">
    <property type="match status" value="1"/>
</dbReference>
<dbReference type="Pfam" id="PF17921">
    <property type="entry name" value="Integrase_H2C2"/>
    <property type="match status" value="1"/>
</dbReference>
<dbReference type="PANTHER" id="PTHR37984:SF7">
    <property type="entry name" value="INTEGRASE CATALYTIC DOMAIN-CONTAINING PROTEIN"/>
    <property type="match status" value="1"/>
</dbReference>
<feature type="region of interest" description="Disordered" evidence="1">
    <location>
        <begin position="269"/>
        <end position="347"/>
    </location>
</feature>
<dbReference type="EMBL" id="JAWDGP010004249">
    <property type="protein sequence ID" value="KAK3766164.1"/>
    <property type="molecule type" value="Genomic_DNA"/>
</dbReference>
<comment type="caution">
    <text evidence="3">The sequence shown here is derived from an EMBL/GenBank/DDBJ whole genome shotgun (WGS) entry which is preliminary data.</text>
</comment>
<feature type="compositionally biased region" description="Polar residues" evidence="1">
    <location>
        <begin position="299"/>
        <end position="334"/>
    </location>
</feature>
<organism evidence="3 4">
    <name type="scientific">Elysia crispata</name>
    <name type="common">lettuce slug</name>
    <dbReference type="NCBI Taxonomy" id="231223"/>
    <lineage>
        <taxon>Eukaryota</taxon>
        <taxon>Metazoa</taxon>
        <taxon>Spiralia</taxon>
        <taxon>Lophotrochozoa</taxon>
        <taxon>Mollusca</taxon>
        <taxon>Gastropoda</taxon>
        <taxon>Heterobranchia</taxon>
        <taxon>Euthyneura</taxon>
        <taxon>Panpulmonata</taxon>
        <taxon>Sacoglossa</taxon>
        <taxon>Placobranchoidea</taxon>
        <taxon>Plakobranchidae</taxon>
        <taxon>Elysia</taxon>
    </lineage>
</organism>
<protein>
    <recommendedName>
        <fullName evidence="2">Integrase zinc-binding domain-containing protein</fullName>
    </recommendedName>
</protein>
<feature type="domain" description="Integrase zinc-binding" evidence="2">
    <location>
        <begin position="43"/>
        <end position="97"/>
    </location>
</feature>
<accession>A0AAE0ZB69</accession>
<sequence length="347" mass="39987">MLSEGWPHTIKSTLEAGRPYWTFKEEVVQNDNGLLMKGSQIIIPKALRRDMLKRIHEGHLGMQMAKQRARESVYWPKMNQQIDCTIQSCSTCQKHRNSQSKETLMCHSVPENSFDKIGADLFSFGNQTYLLMVDYTTKYFKCNLLRETTSASVITSMKTTPKQLERSPAELLMGRKLRTLLPTVYNKIVRPTSVTHAHQQKQASYYNNHTKDLKQLQQLQFVRYRNQRTWEPAQGLQRLGARSYLIKTKNGTYRRNCRDLRETKETFDLSRPDPFEFDVQLPQSATPSTTYATPSTQTESQNSSDQQAETTESAHVTEPPVTNATHNTTMQYTRSGRVVKPPQKLTL</sequence>
<feature type="compositionally biased region" description="Low complexity" evidence="1">
    <location>
        <begin position="282"/>
        <end position="298"/>
    </location>
</feature>
<dbReference type="PANTHER" id="PTHR37984">
    <property type="entry name" value="PROTEIN CBG26694"/>
    <property type="match status" value="1"/>
</dbReference>
<gene>
    <name evidence="3" type="ORF">RRG08_005211</name>
</gene>
<dbReference type="InterPro" id="IPR041588">
    <property type="entry name" value="Integrase_H2C2"/>
</dbReference>
<dbReference type="InterPro" id="IPR050951">
    <property type="entry name" value="Retrovirus_Pol_polyprotein"/>
</dbReference>
<name>A0AAE0ZB69_9GAST</name>
<evidence type="ECO:0000256" key="1">
    <source>
        <dbReference type="SAM" id="MobiDB-lite"/>
    </source>
</evidence>
<keyword evidence="4" id="KW-1185">Reference proteome</keyword>
<proteinExistence type="predicted"/>
<evidence type="ECO:0000313" key="4">
    <source>
        <dbReference type="Proteomes" id="UP001283361"/>
    </source>
</evidence>
<evidence type="ECO:0000259" key="2">
    <source>
        <dbReference type="Pfam" id="PF17921"/>
    </source>
</evidence>
<dbReference type="FunFam" id="1.10.340.70:FF:000003">
    <property type="entry name" value="Protein CBG25708"/>
    <property type="match status" value="1"/>
</dbReference>
<dbReference type="AlphaFoldDB" id="A0AAE0ZB69"/>
<dbReference type="Proteomes" id="UP001283361">
    <property type="component" value="Unassembled WGS sequence"/>
</dbReference>